<dbReference type="SUPFAM" id="SSF143011">
    <property type="entry name" value="RelE-like"/>
    <property type="match status" value="1"/>
</dbReference>
<dbReference type="GO" id="GO:0004519">
    <property type="term" value="F:endonuclease activity"/>
    <property type="evidence" value="ECO:0007669"/>
    <property type="project" value="UniProtKB-KW"/>
</dbReference>
<proteinExistence type="predicted"/>
<dbReference type="Gene3D" id="3.30.2310.20">
    <property type="entry name" value="RelE-like"/>
    <property type="match status" value="1"/>
</dbReference>
<keyword evidence="1" id="KW-0255">Endonuclease</keyword>
<organism evidence="1">
    <name type="scientific">Candidatus Kentrum sp. LPFa</name>
    <dbReference type="NCBI Taxonomy" id="2126335"/>
    <lineage>
        <taxon>Bacteria</taxon>
        <taxon>Pseudomonadati</taxon>
        <taxon>Pseudomonadota</taxon>
        <taxon>Gammaproteobacteria</taxon>
        <taxon>Candidatus Kentrum</taxon>
    </lineage>
</organism>
<dbReference type="AlphaFoldDB" id="A0A450W9A1"/>
<sequence>MISWQRLTNEDAYLEQYLHPSVQTGDQKTPTLRADIEKTLRDLIEDPFLPHLGTHKLKGKLSGSWACSVGYNLRIVFDFVEDEKREKDDILLIDVGTHEEVY</sequence>
<dbReference type="InterPro" id="IPR035093">
    <property type="entry name" value="RelE/ParE_toxin_dom_sf"/>
</dbReference>
<accession>A0A450W9A1</accession>
<keyword evidence="1" id="KW-0378">Hydrolase</keyword>
<protein>
    <submittedName>
        <fullName evidence="1">mRNA-degrading endonuclease (mRNA interferase) YafQ, toxin component of the YafQ-DinJ toxin-antitoxin module</fullName>
    </submittedName>
</protein>
<name>A0A450W9A1_9GAMM</name>
<evidence type="ECO:0000313" key="1">
    <source>
        <dbReference type="EMBL" id="VFK13622.1"/>
    </source>
</evidence>
<reference evidence="1" key="1">
    <citation type="submission" date="2019-02" db="EMBL/GenBank/DDBJ databases">
        <authorList>
            <person name="Gruber-Vodicka R. H."/>
            <person name="Seah K. B. B."/>
        </authorList>
    </citation>
    <scope>NUCLEOTIDE SEQUENCE</scope>
    <source>
        <strain evidence="1">BECK_S312</strain>
        <strain evidence="2">BECK_S426</strain>
    </source>
</reference>
<evidence type="ECO:0000313" key="2">
    <source>
        <dbReference type="EMBL" id="VFK29650.1"/>
    </source>
</evidence>
<dbReference type="EMBL" id="CAADFM010000091">
    <property type="protein sequence ID" value="VFK13622.1"/>
    <property type="molecule type" value="Genomic_DNA"/>
</dbReference>
<keyword evidence="1" id="KW-0540">Nuclease</keyword>
<dbReference type="EMBL" id="CAADFP010000091">
    <property type="protein sequence ID" value="VFK29650.1"/>
    <property type="molecule type" value="Genomic_DNA"/>
</dbReference>
<gene>
    <name evidence="1" type="ORF">BECKLPF1236A_GA0070988_100919</name>
    <name evidence="2" type="ORF">BECKLPF1236C_GA0070990_100919</name>
</gene>